<feature type="compositionally biased region" description="Basic residues" evidence="1">
    <location>
        <begin position="172"/>
        <end position="188"/>
    </location>
</feature>
<dbReference type="RefSeq" id="WP_034645002.1">
    <property type="nucleotide sequence ID" value="NZ_JASNVH010000007.1"/>
</dbReference>
<dbReference type="Proteomes" id="UP001224412">
    <property type="component" value="Unassembled WGS sequence"/>
</dbReference>
<reference evidence="2" key="1">
    <citation type="submission" date="2023-05" db="EMBL/GenBank/DDBJ databases">
        <title>Metabolic capabilities are highly conserved among human nasal-associated Corynebacterium species in pangenomic analyses.</title>
        <authorList>
            <person name="Tran T.H."/>
            <person name="Roberts A.Q."/>
            <person name="Escapa I.F."/>
            <person name="Gao W."/>
            <person name="Conlan S."/>
            <person name="Kong H."/>
            <person name="Segre J.A."/>
            <person name="Kelly M.S."/>
            <person name="Lemon K.P."/>
        </authorList>
    </citation>
    <scope>NUCLEOTIDE SEQUENCE</scope>
    <source>
        <strain evidence="2">KPL2773</strain>
    </source>
</reference>
<gene>
    <name evidence="2" type="ORF">QPX42_05160</name>
</gene>
<name>A0AAP4BR27_9CORY</name>
<organism evidence="2 3">
    <name type="scientific">Corynebacterium pseudodiphtheriticum</name>
    <dbReference type="NCBI Taxonomy" id="37637"/>
    <lineage>
        <taxon>Bacteria</taxon>
        <taxon>Bacillati</taxon>
        <taxon>Actinomycetota</taxon>
        <taxon>Actinomycetes</taxon>
        <taxon>Mycobacteriales</taxon>
        <taxon>Corynebacteriaceae</taxon>
        <taxon>Corynebacterium</taxon>
    </lineage>
</organism>
<evidence type="ECO:0000313" key="3">
    <source>
        <dbReference type="Proteomes" id="UP001224412"/>
    </source>
</evidence>
<dbReference type="SUPFAM" id="SSF54637">
    <property type="entry name" value="Thioesterase/thiol ester dehydrase-isomerase"/>
    <property type="match status" value="1"/>
</dbReference>
<dbReference type="Gene3D" id="3.10.129.10">
    <property type="entry name" value="Hotdog Thioesterase"/>
    <property type="match status" value="1"/>
</dbReference>
<proteinExistence type="predicted"/>
<sequence length="259" mass="29098">MKLKNIISPQNRTTKPLSLQKRLVKRMMSSPDSLRRILNLWPPLRASGIRITEITADASYAKIVWNRTWKNVNMHGVAFGGTLFSMADVMIGTLLQRRLGSGFEVWTRSASFQYLKPGRNGVNIEVELSDELVEWVLHTIEEDGYCNVPYSCMLKNPDGEVASISHQELHARPRGGGKRTARPKHASKPRGYILEHMATAIAWAAFSETPETLTTLLSSMRRMPSQAEQLRHVCAKAKEEAGWDDAQLHKFGVPGGYLN</sequence>
<protein>
    <submittedName>
        <fullName evidence="2">DUF4442 domain-containing protein</fullName>
    </submittedName>
</protein>
<evidence type="ECO:0000256" key="1">
    <source>
        <dbReference type="SAM" id="MobiDB-lite"/>
    </source>
</evidence>
<dbReference type="InterPro" id="IPR027961">
    <property type="entry name" value="DUF4442"/>
</dbReference>
<dbReference type="Pfam" id="PF14539">
    <property type="entry name" value="DUF4442"/>
    <property type="match status" value="1"/>
</dbReference>
<evidence type="ECO:0000313" key="2">
    <source>
        <dbReference type="EMBL" id="MDK4306940.1"/>
    </source>
</evidence>
<dbReference type="AlphaFoldDB" id="A0AAP4BR27"/>
<dbReference type="InterPro" id="IPR029069">
    <property type="entry name" value="HotDog_dom_sf"/>
</dbReference>
<feature type="region of interest" description="Disordered" evidence="1">
    <location>
        <begin position="169"/>
        <end position="189"/>
    </location>
</feature>
<accession>A0AAP4BR27</accession>
<dbReference type="EMBL" id="JASNVH010000007">
    <property type="protein sequence ID" value="MDK4306940.1"/>
    <property type="molecule type" value="Genomic_DNA"/>
</dbReference>
<comment type="caution">
    <text evidence="2">The sequence shown here is derived from an EMBL/GenBank/DDBJ whole genome shotgun (WGS) entry which is preliminary data.</text>
</comment>